<dbReference type="PANTHER" id="PTHR46796:SF14">
    <property type="entry name" value="TRANSCRIPTIONAL REGULATORY PROTEIN"/>
    <property type="match status" value="1"/>
</dbReference>
<evidence type="ECO:0000256" key="3">
    <source>
        <dbReference type="ARBA" id="ARBA00023163"/>
    </source>
</evidence>
<dbReference type="AlphaFoldDB" id="W6RN90"/>
<dbReference type="Pfam" id="PF12833">
    <property type="entry name" value="HTH_18"/>
    <property type="match status" value="1"/>
</dbReference>
<dbReference type="PANTHER" id="PTHR46796">
    <property type="entry name" value="HTH-TYPE TRANSCRIPTIONAL ACTIVATOR RHAS-RELATED"/>
    <property type="match status" value="1"/>
</dbReference>
<sequence>MTRISQSLDGVGPYFGIPNAPCLKTVPVRSALFSVTRIDRAVANGEVVEIAMPPSDSYFLMLYLENTAHADIGRDGSRSPVRRFAPGTICLINMRYGASIALHSSLCSLAFTLPRPLFEEVSQLSTASSFRSLHCQRGEPDPVISNLGIAFVPLFGNGQLASSALLQHMAVAVCAHLLHDYHSHEVDLEETHFTAAGLPLATWQEDAAKTFMRNNLGSDLSITAIAAATGLSANHFSQRFKKTTGFTPHQWLLKIRVERAKEMLANRSYALKAIAGQCGFCDQSHFTKTFVRHTGLTPTAWRSGWIH</sequence>
<dbReference type="GO" id="GO:0003700">
    <property type="term" value="F:DNA-binding transcription factor activity"/>
    <property type="evidence" value="ECO:0007669"/>
    <property type="project" value="InterPro"/>
</dbReference>
<dbReference type="GO" id="GO:0043565">
    <property type="term" value="F:sequence-specific DNA binding"/>
    <property type="evidence" value="ECO:0007669"/>
    <property type="project" value="InterPro"/>
</dbReference>
<keyword evidence="6" id="KW-1185">Reference proteome</keyword>
<dbReference type="PROSITE" id="PS01124">
    <property type="entry name" value="HTH_ARAC_FAMILY_2"/>
    <property type="match status" value="1"/>
</dbReference>
<dbReference type="EMBL" id="HG916855">
    <property type="protein sequence ID" value="CDM62547.1"/>
    <property type="molecule type" value="Genomic_DNA"/>
</dbReference>
<proteinExistence type="predicted"/>
<name>W6RN90_9HYPH</name>
<feature type="domain" description="HTH araC/xylS-type" evidence="4">
    <location>
        <begin position="206"/>
        <end position="304"/>
    </location>
</feature>
<keyword evidence="3" id="KW-0804">Transcription</keyword>
<dbReference type="InterPro" id="IPR009057">
    <property type="entry name" value="Homeodomain-like_sf"/>
</dbReference>
<evidence type="ECO:0000259" key="4">
    <source>
        <dbReference type="PROSITE" id="PS01124"/>
    </source>
</evidence>
<keyword evidence="5" id="KW-0614">Plasmid</keyword>
<dbReference type="InterPro" id="IPR050204">
    <property type="entry name" value="AraC_XylS_family_regulators"/>
</dbReference>
<evidence type="ECO:0000256" key="2">
    <source>
        <dbReference type="ARBA" id="ARBA00023125"/>
    </source>
</evidence>
<dbReference type="KEGG" id="rhl:LPU83_pLPU83d_1177"/>
<gene>
    <name evidence="5" type="ORF">LPU83_pLPU83d_1177</name>
</gene>
<dbReference type="InterPro" id="IPR018060">
    <property type="entry name" value="HTH_AraC"/>
</dbReference>
<evidence type="ECO:0000256" key="1">
    <source>
        <dbReference type="ARBA" id="ARBA00023015"/>
    </source>
</evidence>
<dbReference type="HOGENOM" id="CLU_000445_88_4_5"/>
<geneLocation type="plasmid" evidence="5 6">
    <name>pLPU83d</name>
</geneLocation>
<reference evidence="5" key="1">
    <citation type="submission" date="2013-11" db="EMBL/GenBank/DDBJ databases">
        <title>Draft genome sequence of the broad-host-range Rhizobium sp. LPU83 strain, a member of the low-genetic diversity Oregon-like Rhizobium sp. group.</title>
        <authorList>
            <person name="Wibberg D."/>
            <person name="Puehler A."/>
            <person name="Schlueter A."/>
        </authorList>
    </citation>
    <scope>NUCLEOTIDE SEQUENCE [LARGE SCALE GENOMIC DNA]</scope>
    <source>
        <strain evidence="5">LPU83</strain>
        <plasmid evidence="5">pLPU83d</plasmid>
    </source>
</reference>
<keyword evidence="1" id="KW-0805">Transcription regulation</keyword>
<dbReference type="Proteomes" id="UP000019443">
    <property type="component" value="Plasmid pLPU83d"/>
</dbReference>
<dbReference type="SMART" id="SM00342">
    <property type="entry name" value="HTH_ARAC"/>
    <property type="match status" value="1"/>
</dbReference>
<dbReference type="Gene3D" id="1.10.10.60">
    <property type="entry name" value="Homeodomain-like"/>
    <property type="match status" value="2"/>
</dbReference>
<organism evidence="5 6">
    <name type="scientific">Rhizobium favelukesii</name>
    <dbReference type="NCBI Taxonomy" id="348824"/>
    <lineage>
        <taxon>Bacteria</taxon>
        <taxon>Pseudomonadati</taxon>
        <taxon>Pseudomonadota</taxon>
        <taxon>Alphaproteobacteria</taxon>
        <taxon>Hyphomicrobiales</taxon>
        <taxon>Rhizobiaceae</taxon>
        <taxon>Rhizobium/Agrobacterium group</taxon>
        <taxon>Rhizobium</taxon>
    </lineage>
</organism>
<protein>
    <submittedName>
        <fullName evidence="5">AraC family transcriptional regulator</fullName>
    </submittedName>
</protein>
<keyword evidence="2" id="KW-0238">DNA-binding</keyword>
<evidence type="ECO:0000313" key="5">
    <source>
        <dbReference type="EMBL" id="CDM62547.1"/>
    </source>
</evidence>
<evidence type="ECO:0000313" key="6">
    <source>
        <dbReference type="Proteomes" id="UP000019443"/>
    </source>
</evidence>
<dbReference type="SUPFAM" id="SSF46689">
    <property type="entry name" value="Homeodomain-like"/>
    <property type="match status" value="2"/>
</dbReference>
<accession>W6RN90</accession>
<dbReference type="PATRIC" id="fig|348824.6.peg.6884"/>